<dbReference type="AlphaFoldDB" id="A0A918VGS7"/>
<dbReference type="PROSITE" id="PS50894">
    <property type="entry name" value="HPT"/>
    <property type="match status" value="1"/>
</dbReference>
<dbReference type="CDD" id="cd00088">
    <property type="entry name" value="HPT"/>
    <property type="match status" value="1"/>
</dbReference>
<dbReference type="EMBL" id="BMXA01000001">
    <property type="protein sequence ID" value="GGZ96533.1"/>
    <property type="molecule type" value="Genomic_DNA"/>
</dbReference>
<dbReference type="Proteomes" id="UP000614811">
    <property type="component" value="Unassembled WGS sequence"/>
</dbReference>
<evidence type="ECO:0000259" key="5">
    <source>
        <dbReference type="PROSITE" id="PS50894"/>
    </source>
</evidence>
<evidence type="ECO:0000256" key="3">
    <source>
        <dbReference type="SAM" id="Coils"/>
    </source>
</evidence>
<dbReference type="InterPro" id="IPR008207">
    <property type="entry name" value="Sig_transdc_His_kin_Hpt_dom"/>
</dbReference>
<feature type="modified residue" description="Phosphohistidine" evidence="2">
    <location>
        <position position="426"/>
    </location>
</feature>
<dbReference type="SMART" id="SM00387">
    <property type="entry name" value="HATPase_c"/>
    <property type="match status" value="1"/>
</dbReference>
<dbReference type="Pfam" id="PF01627">
    <property type="entry name" value="Hpt"/>
    <property type="match status" value="1"/>
</dbReference>
<feature type="domain" description="HPt" evidence="5">
    <location>
        <begin position="378"/>
        <end position="486"/>
    </location>
</feature>
<dbReference type="InterPro" id="IPR036890">
    <property type="entry name" value="HATPase_C_sf"/>
</dbReference>
<dbReference type="InterPro" id="IPR036641">
    <property type="entry name" value="HPT_dom_sf"/>
</dbReference>
<sequence>MFSKLFGKYRFLVISIALFIIFDLGVLILNFYTSGKIAEQTELINLAARQSTLSQQMSKATLYIKSQKLQQWVYQSGLEELRSHYTLFGETLNALTHGGQATSTETGAKIQVDAVTTERGRALLNQANLLWSGFDTAIKPLMKDTLITDEEIQPASEFIARNNLVLFDLMTQLTDHFSHEAEAQTTLLRRAQVAGISLATINFFVILFHFLNQLRTRDRRLELKQHESDQLLASIDDGVCLVDANLRIGLQHSGRLEEIFGTNQIAGRKFAAFLNRYVTESTARSAHDFISLYFKQHVSPDLIGDLNPLKEVKAFVETPNGKHEEKYLNFSFAPLVQEDGETVLLVTVQDITDRVKLRSTQEASETKMHTQLALFSQILPINPDELRLFIEQGMSSLTKMNQVLKSKRGQAQSIAHSLAQIMPLAHRVKGDARSIGLTTLGEQVHAFEEDIAELLERAKSESVSGRDVLPLTVALKQIIENIELLKSLCERLQQYGIRYDQATSKQDLDVPVVGTVMPPAINQRWHGLQTMVSDIAQEQGVTAQLEVRGFEHPLPRDLEQSLYSMAVQLVRNSLAHGIESVDGRRAHCKPRIGRIQVLLSDDGQGNYRFVVEDDGRGFDYAAIERAIKGQHAESVADRTLSKAELLKFVFTEPFSTKAHVDTTAGRGVGLPLVWDLAKQIGAKVQVRSVAKEFTQFIFLFSSSSQIDDSPLNAKVA</sequence>
<dbReference type="InterPro" id="IPR003594">
    <property type="entry name" value="HATPase_dom"/>
</dbReference>
<keyword evidence="4" id="KW-0472">Membrane</keyword>
<protein>
    <recommendedName>
        <fullName evidence="5">HPt domain-containing protein</fullName>
    </recommendedName>
</protein>
<evidence type="ECO:0000256" key="4">
    <source>
        <dbReference type="SAM" id="Phobius"/>
    </source>
</evidence>
<dbReference type="RefSeq" id="WP_189398045.1">
    <property type="nucleotide sequence ID" value="NZ_BMXA01000001.1"/>
</dbReference>
<feature type="transmembrane region" description="Helical" evidence="4">
    <location>
        <begin position="193"/>
        <end position="211"/>
    </location>
</feature>
<reference evidence="6" key="1">
    <citation type="journal article" date="2014" name="Int. J. Syst. Evol. Microbiol.">
        <title>Complete genome sequence of Corynebacterium casei LMG S-19264T (=DSM 44701T), isolated from a smear-ripened cheese.</title>
        <authorList>
            <consortium name="US DOE Joint Genome Institute (JGI-PGF)"/>
            <person name="Walter F."/>
            <person name="Albersmeier A."/>
            <person name="Kalinowski J."/>
            <person name="Ruckert C."/>
        </authorList>
    </citation>
    <scope>NUCLEOTIDE SEQUENCE</scope>
    <source>
        <strain evidence="6">KCTC 12711</strain>
    </source>
</reference>
<evidence type="ECO:0000313" key="6">
    <source>
        <dbReference type="EMBL" id="GGZ96533.1"/>
    </source>
</evidence>
<evidence type="ECO:0000256" key="2">
    <source>
        <dbReference type="PROSITE-ProRule" id="PRU00110"/>
    </source>
</evidence>
<evidence type="ECO:0000256" key="1">
    <source>
        <dbReference type="ARBA" id="ARBA00023012"/>
    </source>
</evidence>
<feature type="coiled-coil region" evidence="3">
    <location>
        <begin position="437"/>
        <end position="495"/>
    </location>
</feature>
<keyword evidence="2" id="KW-0597">Phosphoprotein</keyword>
<dbReference type="Gene3D" id="1.20.120.160">
    <property type="entry name" value="HPT domain"/>
    <property type="match status" value="1"/>
</dbReference>
<feature type="transmembrane region" description="Helical" evidence="4">
    <location>
        <begin position="12"/>
        <end position="32"/>
    </location>
</feature>
<dbReference type="InterPro" id="IPR051315">
    <property type="entry name" value="Bact_Chemotaxis_CheA"/>
</dbReference>
<comment type="caution">
    <text evidence="6">The sequence shown here is derived from an EMBL/GenBank/DDBJ whole genome shotgun (WGS) entry which is preliminary data.</text>
</comment>
<keyword evidence="4" id="KW-1133">Transmembrane helix</keyword>
<reference evidence="6" key="2">
    <citation type="submission" date="2020-09" db="EMBL/GenBank/DDBJ databases">
        <authorList>
            <person name="Sun Q."/>
            <person name="Kim S."/>
        </authorList>
    </citation>
    <scope>NUCLEOTIDE SEQUENCE</scope>
    <source>
        <strain evidence="6">KCTC 12711</strain>
    </source>
</reference>
<gene>
    <name evidence="6" type="ORF">GCM10008090_00960</name>
</gene>
<name>A0A918VGS7_9GAMM</name>
<dbReference type="PANTHER" id="PTHR43395">
    <property type="entry name" value="SENSOR HISTIDINE KINASE CHEA"/>
    <property type="match status" value="1"/>
</dbReference>
<dbReference type="Gene3D" id="3.30.565.10">
    <property type="entry name" value="Histidine kinase-like ATPase, C-terminal domain"/>
    <property type="match status" value="1"/>
</dbReference>
<dbReference type="PANTHER" id="PTHR43395:SF1">
    <property type="entry name" value="CHEMOTAXIS PROTEIN CHEA"/>
    <property type="match status" value="1"/>
</dbReference>
<dbReference type="Gene3D" id="3.30.450.20">
    <property type="entry name" value="PAS domain"/>
    <property type="match status" value="1"/>
</dbReference>
<keyword evidence="4" id="KW-0812">Transmembrane</keyword>
<dbReference type="SUPFAM" id="SSF55874">
    <property type="entry name" value="ATPase domain of HSP90 chaperone/DNA topoisomerase II/histidine kinase"/>
    <property type="match status" value="1"/>
</dbReference>
<dbReference type="Pfam" id="PF02518">
    <property type="entry name" value="HATPase_c"/>
    <property type="match status" value="1"/>
</dbReference>
<evidence type="ECO:0000313" key="7">
    <source>
        <dbReference type="Proteomes" id="UP000614811"/>
    </source>
</evidence>
<dbReference type="GO" id="GO:0004672">
    <property type="term" value="F:protein kinase activity"/>
    <property type="evidence" value="ECO:0007669"/>
    <property type="project" value="UniProtKB-ARBA"/>
</dbReference>
<accession>A0A918VGS7</accession>
<dbReference type="SUPFAM" id="SSF47226">
    <property type="entry name" value="Histidine-containing phosphotransfer domain, HPT domain"/>
    <property type="match status" value="1"/>
</dbReference>
<keyword evidence="7" id="KW-1185">Reference proteome</keyword>
<organism evidence="6 7">
    <name type="scientific">Arenicella chitinivorans</name>
    <dbReference type="NCBI Taxonomy" id="1329800"/>
    <lineage>
        <taxon>Bacteria</taxon>
        <taxon>Pseudomonadati</taxon>
        <taxon>Pseudomonadota</taxon>
        <taxon>Gammaproteobacteria</taxon>
        <taxon>Arenicellales</taxon>
        <taxon>Arenicellaceae</taxon>
        <taxon>Arenicella</taxon>
    </lineage>
</organism>
<keyword evidence="1" id="KW-0902">Two-component regulatory system</keyword>
<proteinExistence type="predicted"/>
<keyword evidence="3" id="KW-0175">Coiled coil</keyword>
<dbReference type="GO" id="GO:0000160">
    <property type="term" value="P:phosphorelay signal transduction system"/>
    <property type="evidence" value="ECO:0007669"/>
    <property type="project" value="UniProtKB-KW"/>
</dbReference>